<dbReference type="CDD" id="cd02007">
    <property type="entry name" value="TPP_DXS"/>
    <property type="match status" value="1"/>
</dbReference>
<feature type="binding site" evidence="10">
    <location>
        <position position="175"/>
    </location>
    <ligand>
        <name>thiamine diphosphate</name>
        <dbReference type="ChEBI" id="CHEBI:58937"/>
    </ligand>
</feature>
<comment type="pathway">
    <text evidence="1 10">Metabolic intermediate biosynthesis; 1-deoxy-D-xylulose 5-phosphate biosynthesis; 1-deoxy-D-xylulose 5-phosphate from D-glyceraldehyde 3-phosphate and pyruvate: step 1/1.</text>
</comment>
<dbReference type="GO" id="GO:0000287">
    <property type="term" value="F:magnesium ion binding"/>
    <property type="evidence" value="ECO:0007669"/>
    <property type="project" value="UniProtKB-UniRule"/>
</dbReference>
<dbReference type="Pfam" id="PF02780">
    <property type="entry name" value="Transketolase_C"/>
    <property type="match status" value="1"/>
</dbReference>
<reference evidence="12 13" key="1">
    <citation type="journal article" date="2015" name="Infect. Genet. Evol.">
        <title>Genomic sequences of six botulinum neurotoxin-producing strains representing three clostridial species illustrate the mobility and diversity of botulinum neurotoxin genes.</title>
        <authorList>
            <person name="Smith T.J."/>
            <person name="Hill K.K."/>
            <person name="Xie G."/>
            <person name="Foley B.T."/>
            <person name="Williamson C.H."/>
            <person name="Foster J.T."/>
            <person name="Johnson S.L."/>
            <person name="Chertkov O."/>
            <person name="Teshima H."/>
            <person name="Gibbons H.S."/>
            <person name="Johnsky L.A."/>
            <person name="Karavis M.A."/>
            <person name="Smith L.A."/>
        </authorList>
    </citation>
    <scope>NUCLEOTIDE SEQUENCE [LARGE SCALE GENOMIC DNA]</scope>
    <source>
        <strain evidence="12">Sullivan</strain>
    </source>
</reference>
<feature type="binding site" evidence="10">
    <location>
        <position position="365"/>
    </location>
    <ligand>
        <name>thiamine diphosphate</name>
        <dbReference type="ChEBI" id="CHEBI:58937"/>
    </ligand>
</feature>
<feature type="binding site" evidence="10">
    <location>
        <position position="74"/>
    </location>
    <ligand>
        <name>thiamine diphosphate</name>
        <dbReference type="ChEBI" id="CHEBI:58937"/>
    </ligand>
</feature>
<dbReference type="GO" id="GO:0030976">
    <property type="term" value="F:thiamine pyrophosphate binding"/>
    <property type="evidence" value="ECO:0007669"/>
    <property type="project" value="UniProtKB-UniRule"/>
</dbReference>
<dbReference type="Gene3D" id="3.40.50.970">
    <property type="match status" value="2"/>
</dbReference>
<dbReference type="InterPro" id="IPR005475">
    <property type="entry name" value="Transketolase-like_Pyr-bd"/>
</dbReference>
<dbReference type="PANTHER" id="PTHR43322:SF5">
    <property type="entry name" value="1-DEOXY-D-XYLULOSE-5-PHOSPHATE SYNTHASE, CHLOROPLASTIC"/>
    <property type="match status" value="1"/>
</dbReference>
<dbReference type="InterPro" id="IPR009014">
    <property type="entry name" value="Transketo_C/PFOR_II"/>
</dbReference>
<feature type="binding site" evidence="10">
    <location>
        <begin position="115"/>
        <end position="117"/>
    </location>
    <ligand>
        <name>thiamine diphosphate</name>
        <dbReference type="ChEBI" id="CHEBI:58937"/>
    </ligand>
</feature>
<evidence type="ECO:0000256" key="7">
    <source>
        <dbReference type="ARBA" id="ARBA00022977"/>
    </source>
</evidence>
<dbReference type="GO" id="GO:0005829">
    <property type="term" value="C:cytosol"/>
    <property type="evidence" value="ECO:0007669"/>
    <property type="project" value="TreeGrafter"/>
</dbReference>
<organism evidence="12 13">
    <name type="scientific">Clostridium baratii str. Sullivan</name>
    <dbReference type="NCBI Taxonomy" id="1415775"/>
    <lineage>
        <taxon>Bacteria</taxon>
        <taxon>Bacillati</taxon>
        <taxon>Bacillota</taxon>
        <taxon>Clostridia</taxon>
        <taxon>Eubacteriales</taxon>
        <taxon>Clostridiaceae</taxon>
        <taxon>Clostridium</taxon>
    </lineage>
</organism>
<dbReference type="InterPro" id="IPR029061">
    <property type="entry name" value="THDP-binding"/>
</dbReference>
<dbReference type="GO" id="GO:0016114">
    <property type="term" value="P:terpenoid biosynthetic process"/>
    <property type="evidence" value="ECO:0007669"/>
    <property type="project" value="UniProtKB-UniRule"/>
</dbReference>
<evidence type="ECO:0000256" key="2">
    <source>
        <dbReference type="ARBA" id="ARBA00011081"/>
    </source>
</evidence>
<dbReference type="HOGENOM" id="CLU_009227_1_4_9"/>
<dbReference type="SUPFAM" id="SSF52922">
    <property type="entry name" value="TK C-terminal domain-like"/>
    <property type="match status" value="1"/>
</dbReference>
<dbReference type="eggNOG" id="COG1154">
    <property type="taxonomic scope" value="Bacteria"/>
</dbReference>
<dbReference type="Proteomes" id="UP000030635">
    <property type="component" value="Chromosome"/>
</dbReference>
<dbReference type="InterPro" id="IPR005477">
    <property type="entry name" value="Dxylulose-5-P_synthase"/>
</dbReference>
<dbReference type="Pfam" id="PF13292">
    <property type="entry name" value="DXP_synthase_N"/>
    <property type="match status" value="1"/>
</dbReference>
<dbReference type="InterPro" id="IPR033248">
    <property type="entry name" value="Transketolase_C"/>
</dbReference>
<dbReference type="Gene3D" id="3.40.50.920">
    <property type="match status" value="1"/>
</dbReference>
<dbReference type="RefSeq" id="WP_039315871.1">
    <property type="nucleotide sequence ID" value="NZ_CP006905.1"/>
</dbReference>
<evidence type="ECO:0000256" key="4">
    <source>
        <dbReference type="ARBA" id="ARBA00022679"/>
    </source>
</evidence>
<evidence type="ECO:0000313" key="12">
    <source>
        <dbReference type="EMBL" id="AIY84250.1"/>
    </source>
</evidence>
<keyword evidence="7 10" id="KW-0784">Thiamine biosynthesis</keyword>
<dbReference type="GO" id="GO:0009228">
    <property type="term" value="P:thiamine biosynthetic process"/>
    <property type="evidence" value="ECO:0007669"/>
    <property type="project" value="UniProtKB-UniRule"/>
</dbReference>
<keyword evidence="13" id="KW-1185">Reference proteome</keyword>
<dbReference type="FunFam" id="3.40.50.970:FF:000005">
    <property type="entry name" value="1-deoxy-D-xylulose-5-phosphate synthase"/>
    <property type="match status" value="1"/>
</dbReference>
<dbReference type="Pfam" id="PF02779">
    <property type="entry name" value="Transket_pyr"/>
    <property type="match status" value="1"/>
</dbReference>
<gene>
    <name evidence="10 12" type="primary">dxs</name>
    <name evidence="12" type="ORF">U729_2666</name>
</gene>
<comment type="catalytic activity">
    <reaction evidence="10">
        <text>D-glyceraldehyde 3-phosphate + pyruvate + H(+) = 1-deoxy-D-xylulose 5-phosphate + CO2</text>
        <dbReference type="Rhea" id="RHEA:12605"/>
        <dbReference type="ChEBI" id="CHEBI:15361"/>
        <dbReference type="ChEBI" id="CHEBI:15378"/>
        <dbReference type="ChEBI" id="CHEBI:16526"/>
        <dbReference type="ChEBI" id="CHEBI:57792"/>
        <dbReference type="ChEBI" id="CHEBI:59776"/>
        <dbReference type="EC" id="2.2.1.7"/>
    </reaction>
</comment>
<sequence>MKDILNKIKSPNDVRNLTIPEMYELSDEIRSFLIDSVSKTGGHLASNLGVVELTLSLFSEFDLEKDKIVWDVGHQTYIHKILTGRKDRFDKLRKYNGMSGFPKRNESKYDFFDTGHSSTSISAALGMARARDLKKEDSNIIAVIGDGALTGGMALEALNDLGFTKTKMIVILNDNQMSISTNVGGLSSYLNKIRIEPEYNRFKEGLNKKLKNTPSGKKLAKKLGKLKDSIKQLIVPSMLFEDMGIKYLGPIDGHNIEEMKKILSRAKNIDGPVIIHVATQKGKGYELAEKSPDRYHGVSPFNLENGEPINTARCNYSKVFGKSLVEIAESDDSVVAITAAMPDGTGLNDFRKKFKDRFFDVGIAEQHAVTLAAGMATAGLKPVFAVYSTFLQRAYDQVLHDVCIQNLPVVFAIDRAGIVGEDGETHQGIFDISYLTMIPNITMLAPKCLDEVDLMLKWALKKGTPVAIRYPRGGDIIEGLKGCNRLEFGKWEIIDEGQDSKIAIIATGKMTQHSILAKDLLNNEGIFPKVINATFIKPLDEGMLRQLANDGYDIITVEDNIIHGGLGSSILLSLNEYGFKGNFKSLGYNNKFIEQGDIAALYRDAKLDPKGIKEQVIKLLNTRGEKNVR</sequence>
<evidence type="ECO:0000313" key="13">
    <source>
        <dbReference type="Proteomes" id="UP000030635"/>
    </source>
</evidence>
<evidence type="ECO:0000256" key="5">
    <source>
        <dbReference type="ARBA" id="ARBA00022723"/>
    </source>
</evidence>
<evidence type="ECO:0000256" key="6">
    <source>
        <dbReference type="ARBA" id="ARBA00022842"/>
    </source>
</evidence>
<dbReference type="GO" id="GO:0019288">
    <property type="term" value="P:isopentenyl diphosphate biosynthetic process, methylerythritol 4-phosphate pathway"/>
    <property type="evidence" value="ECO:0007669"/>
    <property type="project" value="TreeGrafter"/>
</dbReference>
<comment type="cofactor">
    <cofactor evidence="10">
        <name>Mg(2+)</name>
        <dbReference type="ChEBI" id="CHEBI:18420"/>
    </cofactor>
    <text evidence="10">Binds 1 Mg(2+) ion per subunit.</text>
</comment>
<dbReference type="PANTHER" id="PTHR43322">
    <property type="entry name" value="1-D-DEOXYXYLULOSE 5-PHOSPHATE SYNTHASE-RELATED"/>
    <property type="match status" value="1"/>
</dbReference>
<dbReference type="NCBIfam" id="TIGR00204">
    <property type="entry name" value="dxs"/>
    <property type="match status" value="1"/>
</dbReference>
<evidence type="ECO:0000256" key="3">
    <source>
        <dbReference type="ARBA" id="ARBA00011738"/>
    </source>
</evidence>
<evidence type="ECO:0000256" key="9">
    <source>
        <dbReference type="ARBA" id="ARBA00023229"/>
    </source>
</evidence>
<dbReference type="NCBIfam" id="NF003933">
    <property type="entry name" value="PRK05444.2-2"/>
    <property type="match status" value="1"/>
</dbReference>
<feature type="domain" description="Transketolase-like pyrimidine-binding" evidence="11">
    <location>
        <begin position="314"/>
        <end position="477"/>
    </location>
</feature>
<proteinExistence type="inferred from homology"/>
<comment type="cofactor">
    <cofactor evidence="10">
        <name>thiamine diphosphate</name>
        <dbReference type="ChEBI" id="CHEBI:58937"/>
    </cofactor>
    <text evidence="10">Binds 1 thiamine pyrophosphate per subunit.</text>
</comment>
<dbReference type="CDD" id="cd07033">
    <property type="entry name" value="TPP_PYR_DXS_TK_like"/>
    <property type="match status" value="1"/>
</dbReference>
<dbReference type="PROSITE" id="PS00801">
    <property type="entry name" value="TRANSKETOLASE_1"/>
    <property type="match status" value="1"/>
</dbReference>
<dbReference type="GO" id="GO:0008661">
    <property type="term" value="F:1-deoxy-D-xylulose-5-phosphate synthase activity"/>
    <property type="evidence" value="ECO:0007669"/>
    <property type="project" value="UniProtKB-UniRule"/>
</dbReference>
<dbReference type="SUPFAM" id="SSF52518">
    <property type="entry name" value="Thiamin diphosphate-binding fold (THDP-binding)"/>
    <property type="match status" value="2"/>
</dbReference>
<dbReference type="EMBL" id="CP006905">
    <property type="protein sequence ID" value="AIY84250.1"/>
    <property type="molecule type" value="Genomic_DNA"/>
</dbReference>
<name>A0A0A7FZ87_9CLOT</name>
<feature type="binding site" evidence="10">
    <location>
        <position position="285"/>
    </location>
    <ligand>
        <name>thiamine diphosphate</name>
        <dbReference type="ChEBI" id="CHEBI:58937"/>
    </ligand>
</feature>
<keyword evidence="4 10" id="KW-0808">Transferase</keyword>
<evidence type="ECO:0000256" key="10">
    <source>
        <dbReference type="HAMAP-Rule" id="MF_00315"/>
    </source>
</evidence>
<dbReference type="UniPathway" id="UPA00064">
    <property type="reaction ID" value="UER00091"/>
</dbReference>
<keyword evidence="8 10" id="KW-0786">Thiamine pyrophosphate</keyword>
<evidence type="ECO:0000256" key="8">
    <source>
        <dbReference type="ARBA" id="ARBA00023052"/>
    </source>
</evidence>
<dbReference type="OrthoDB" id="9803371at2"/>
<comment type="similarity">
    <text evidence="2 10">Belongs to the transketolase family. DXPS subfamily.</text>
</comment>
<protein>
    <recommendedName>
        <fullName evidence="10">1-deoxy-D-xylulose-5-phosphate synthase</fullName>
        <ecNumber evidence="10">2.2.1.7</ecNumber>
    </recommendedName>
    <alternativeName>
        <fullName evidence="10">1-deoxyxylulose-5-phosphate synthase</fullName>
        <shortName evidence="10">DXP synthase</shortName>
        <shortName evidence="10">DXPS</shortName>
    </alternativeName>
</protein>
<keyword evidence="5 10" id="KW-0479">Metal-binding</keyword>
<keyword evidence="9 10" id="KW-0414">Isoprene biosynthesis</keyword>
<evidence type="ECO:0000259" key="11">
    <source>
        <dbReference type="SMART" id="SM00861"/>
    </source>
</evidence>
<dbReference type="KEGG" id="cbv:U729_2666"/>
<comment type="subunit">
    <text evidence="3 10">Homodimer.</text>
</comment>
<dbReference type="HAMAP" id="MF_00315">
    <property type="entry name" value="DXP_synth"/>
    <property type="match status" value="1"/>
</dbReference>
<accession>A0A0A7FZ87</accession>
<feature type="binding site" evidence="10">
    <location>
        <position position="175"/>
    </location>
    <ligand>
        <name>Mg(2+)</name>
        <dbReference type="ChEBI" id="CHEBI:18420"/>
    </ligand>
</feature>
<dbReference type="EC" id="2.2.1.7" evidence="10"/>
<dbReference type="InterPro" id="IPR049557">
    <property type="entry name" value="Transketolase_CS"/>
</dbReference>
<keyword evidence="6 10" id="KW-0460">Magnesium</keyword>
<dbReference type="AlphaFoldDB" id="A0A0A7FZ87"/>
<feature type="binding site" evidence="10">
    <location>
        <begin position="147"/>
        <end position="148"/>
    </location>
    <ligand>
        <name>thiamine diphosphate</name>
        <dbReference type="ChEBI" id="CHEBI:58937"/>
    </ligand>
</feature>
<feature type="binding site" evidence="10">
    <location>
        <position position="146"/>
    </location>
    <ligand>
        <name>Mg(2+)</name>
        <dbReference type="ChEBI" id="CHEBI:18420"/>
    </ligand>
</feature>
<evidence type="ECO:0000256" key="1">
    <source>
        <dbReference type="ARBA" id="ARBA00004980"/>
    </source>
</evidence>
<dbReference type="STRING" id="1561.NPD11_360"/>
<dbReference type="SMART" id="SM00861">
    <property type="entry name" value="Transket_pyr"/>
    <property type="match status" value="1"/>
</dbReference>
<comment type="function">
    <text evidence="10">Catalyzes the acyloin condensation reaction between C atoms 2 and 3 of pyruvate and glyceraldehyde 3-phosphate to yield 1-deoxy-D-xylulose-5-phosphate (DXP).</text>
</comment>